<keyword evidence="2" id="KW-0560">Oxidoreductase</keyword>
<dbReference type="PANTHER" id="PTHR44196">
    <property type="entry name" value="DEHYDROGENASE/REDUCTASE SDR FAMILY MEMBER 7B"/>
    <property type="match status" value="1"/>
</dbReference>
<organism evidence="3 4">
    <name type="scientific">Pseudooceanicola albus</name>
    <dbReference type="NCBI Taxonomy" id="2692189"/>
    <lineage>
        <taxon>Bacteria</taxon>
        <taxon>Pseudomonadati</taxon>
        <taxon>Pseudomonadota</taxon>
        <taxon>Alphaproteobacteria</taxon>
        <taxon>Rhodobacterales</taxon>
        <taxon>Paracoccaceae</taxon>
        <taxon>Pseudooceanicola</taxon>
    </lineage>
</organism>
<proteinExistence type="inferred from homology"/>
<dbReference type="InterPro" id="IPR036291">
    <property type="entry name" value="NAD(P)-bd_dom_sf"/>
</dbReference>
<dbReference type="RefSeq" id="WP_160895860.1">
    <property type="nucleotide sequence ID" value="NZ_WUMU01000020.1"/>
</dbReference>
<evidence type="ECO:0000256" key="1">
    <source>
        <dbReference type="ARBA" id="ARBA00006484"/>
    </source>
</evidence>
<comment type="similarity">
    <text evidence="1">Belongs to the short-chain dehydrogenases/reductases (SDR) family.</text>
</comment>
<evidence type="ECO:0000313" key="4">
    <source>
        <dbReference type="Proteomes" id="UP000477911"/>
    </source>
</evidence>
<keyword evidence="4" id="KW-1185">Reference proteome</keyword>
<gene>
    <name evidence="3" type="ORF">GR170_18035</name>
</gene>
<dbReference type="GO" id="GO:0016020">
    <property type="term" value="C:membrane"/>
    <property type="evidence" value="ECO:0007669"/>
    <property type="project" value="TreeGrafter"/>
</dbReference>
<dbReference type="Pfam" id="PF00106">
    <property type="entry name" value="adh_short"/>
    <property type="match status" value="1"/>
</dbReference>
<dbReference type="AlphaFoldDB" id="A0A6L7G8K6"/>
<reference evidence="3 4" key="1">
    <citation type="submission" date="2019-12" db="EMBL/GenBank/DDBJ databases">
        <authorList>
            <person name="Li M."/>
        </authorList>
    </citation>
    <scope>NUCLEOTIDE SEQUENCE [LARGE SCALE GENOMIC DNA]</scope>
    <source>
        <strain evidence="3 4">GBMRC 2024</strain>
    </source>
</reference>
<dbReference type="SUPFAM" id="SSF51735">
    <property type="entry name" value="NAD(P)-binding Rossmann-fold domains"/>
    <property type="match status" value="1"/>
</dbReference>
<dbReference type="InterPro" id="IPR002347">
    <property type="entry name" value="SDR_fam"/>
</dbReference>
<accession>A0A6L7G8K6</accession>
<dbReference type="EMBL" id="WUMU01000020">
    <property type="protein sequence ID" value="MXN19736.1"/>
    <property type="molecule type" value="Genomic_DNA"/>
</dbReference>
<protein>
    <submittedName>
        <fullName evidence="3">SDR family NAD(P)-dependent oxidoreductase</fullName>
    </submittedName>
</protein>
<dbReference type="Gene3D" id="3.40.50.720">
    <property type="entry name" value="NAD(P)-binding Rossmann-like Domain"/>
    <property type="match status" value="1"/>
</dbReference>
<dbReference type="Proteomes" id="UP000477911">
    <property type="component" value="Unassembled WGS sequence"/>
</dbReference>
<name>A0A6L7G8K6_9RHOB</name>
<comment type="caution">
    <text evidence="3">The sequence shown here is derived from an EMBL/GenBank/DDBJ whole genome shotgun (WGS) entry which is preliminary data.</text>
</comment>
<dbReference type="PRINTS" id="PR00081">
    <property type="entry name" value="GDHRDH"/>
</dbReference>
<dbReference type="PANTHER" id="PTHR44196:SF1">
    <property type="entry name" value="DEHYDROGENASE_REDUCTASE SDR FAMILY MEMBER 7B"/>
    <property type="match status" value="1"/>
</dbReference>
<evidence type="ECO:0000313" key="3">
    <source>
        <dbReference type="EMBL" id="MXN19736.1"/>
    </source>
</evidence>
<evidence type="ECO:0000256" key="2">
    <source>
        <dbReference type="ARBA" id="ARBA00023002"/>
    </source>
</evidence>
<dbReference type="GO" id="GO:0016491">
    <property type="term" value="F:oxidoreductase activity"/>
    <property type="evidence" value="ECO:0007669"/>
    <property type="project" value="UniProtKB-KW"/>
</dbReference>
<sequence>MFRSKSKTRDLHGKTYWLIGASEGLGRDLAKEMKRMGAELILSARSGDRLQALAEEIGGATVVPVDVTDTASVAVATAKAAHADGLIYCVGEYDPMTAAEWDATKALAIADTNFMGAMRILGRVVPGWVQRGEGHVVLIGSLAGFKGLPGAIGYGASKAALRHLAEDMYIDLKGTGVDVQVANPGFIRTRLTAKNSFSMPQIMEPGEAARQVMCLVRNSEPRQLSFPAPFAWVFTVLGRLLPFRLYARIVSG</sequence>